<feature type="domain" description="4Fe-4S ferredoxin-type" evidence="4">
    <location>
        <begin position="41"/>
        <end position="70"/>
    </location>
</feature>
<evidence type="ECO:0000313" key="6">
    <source>
        <dbReference type="Proteomes" id="UP000268469"/>
    </source>
</evidence>
<feature type="domain" description="4Fe-4S ferredoxin-type" evidence="4">
    <location>
        <begin position="4"/>
        <end position="33"/>
    </location>
</feature>
<evidence type="ECO:0000259" key="4">
    <source>
        <dbReference type="PROSITE" id="PS51379"/>
    </source>
</evidence>
<dbReference type="Pfam" id="PF12838">
    <property type="entry name" value="Fer4_7"/>
    <property type="match status" value="1"/>
</dbReference>
<dbReference type="Gene3D" id="3.30.70.20">
    <property type="match status" value="1"/>
</dbReference>
<keyword evidence="2" id="KW-0408">Iron</keyword>
<comment type="caution">
    <text evidence="5">The sequence shown here is derived from an EMBL/GenBank/DDBJ whole genome shotgun (WGS) entry which is preliminary data.</text>
</comment>
<name>A0A660SN09_UNCW3</name>
<dbReference type="SUPFAM" id="SSF54862">
    <property type="entry name" value="4Fe-4S ferredoxins"/>
    <property type="match status" value="1"/>
</dbReference>
<organism evidence="5 6">
    <name type="scientific">candidate division WOR-3 bacterium</name>
    <dbReference type="NCBI Taxonomy" id="2052148"/>
    <lineage>
        <taxon>Bacteria</taxon>
        <taxon>Bacteria division WOR-3</taxon>
    </lineage>
</organism>
<proteinExistence type="predicted"/>
<dbReference type="PANTHER" id="PTHR43122">
    <property type="entry name" value="FERREDOXIN SUBUNIT OF PYRUVATE:FLAVODOXIN OXIDOREDUCTASE-RELATED"/>
    <property type="match status" value="1"/>
</dbReference>
<dbReference type="GO" id="GO:0051536">
    <property type="term" value="F:iron-sulfur cluster binding"/>
    <property type="evidence" value="ECO:0007669"/>
    <property type="project" value="UniProtKB-KW"/>
</dbReference>
<dbReference type="AlphaFoldDB" id="A0A660SN09"/>
<dbReference type="GO" id="GO:0046872">
    <property type="term" value="F:metal ion binding"/>
    <property type="evidence" value="ECO:0007669"/>
    <property type="project" value="UniProtKB-KW"/>
</dbReference>
<dbReference type="EMBL" id="QNBE01000009">
    <property type="protein sequence ID" value="RKX71421.1"/>
    <property type="molecule type" value="Genomic_DNA"/>
</dbReference>
<evidence type="ECO:0000256" key="1">
    <source>
        <dbReference type="ARBA" id="ARBA00022723"/>
    </source>
</evidence>
<gene>
    <name evidence="5" type="ORF">DRP53_01570</name>
</gene>
<protein>
    <submittedName>
        <fullName evidence="5">Tungsten formylmethanofuran dehydrogenase</fullName>
    </submittedName>
</protein>
<dbReference type="InterPro" id="IPR017900">
    <property type="entry name" value="4Fe4S_Fe_S_CS"/>
</dbReference>
<sequence>MPKNRTEVLVDVCKGCGLCVEFCPKKIIRLSDDINSSGYHPAEIIDQEKCIGCGFCYLICPEPAMVIYREER</sequence>
<dbReference type="PROSITE" id="PS00198">
    <property type="entry name" value="4FE4S_FER_1"/>
    <property type="match status" value="1"/>
</dbReference>
<evidence type="ECO:0000256" key="2">
    <source>
        <dbReference type="ARBA" id="ARBA00023004"/>
    </source>
</evidence>
<dbReference type="PANTHER" id="PTHR43122:SF1">
    <property type="entry name" value="IRON-SULFUR-BINDING PROTEIN"/>
    <property type="match status" value="1"/>
</dbReference>
<reference evidence="5 6" key="1">
    <citation type="submission" date="2018-06" db="EMBL/GenBank/DDBJ databases">
        <title>Extensive metabolic versatility and redundancy in microbially diverse, dynamic hydrothermal sediments.</title>
        <authorList>
            <person name="Dombrowski N."/>
            <person name="Teske A."/>
            <person name="Baker B.J."/>
        </authorList>
    </citation>
    <scope>NUCLEOTIDE SEQUENCE [LARGE SCALE GENOMIC DNA]</scope>
    <source>
        <strain evidence="5">B36_G15</strain>
    </source>
</reference>
<evidence type="ECO:0000313" key="5">
    <source>
        <dbReference type="EMBL" id="RKX71421.1"/>
    </source>
</evidence>
<dbReference type="InterPro" id="IPR017896">
    <property type="entry name" value="4Fe4S_Fe-S-bd"/>
</dbReference>
<dbReference type="Proteomes" id="UP000268469">
    <property type="component" value="Unassembled WGS sequence"/>
</dbReference>
<keyword evidence="1" id="KW-0479">Metal-binding</keyword>
<evidence type="ECO:0000256" key="3">
    <source>
        <dbReference type="ARBA" id="ARBA00023014"/>
    </source>
</evidence>
<accession>A0A660SN09</accession>
<dbReference type="PROSITE" id="PS51379">
    <property type="entry name" value="4FE4S_FER_2"/>
    <property type="match status" value="2"/>
</dbReference>
<keyword evidence="3" id="KW-0411">Iron-sulfur</keyword>